<dbReference type="InterPro" id="IPR051182">
    <property type="entry name" value="Euk_NMN_adenylyltrnsfrase"/>
</dbReference>
<dbReference type="InterPro" id="IPR005248">
    <property type="entry name" value="NadD/NMNAT"/>
</dbReference>
<keyword evidence="6 14" id="KW-0808">Transferase</keyword>
<dbReference type="PANTHER" id="PTHR12039">
    <property type="entry name" value="NICOTINAMIDE MONONUCLEOTIDE ADENYLYLTRANSFERASE"/>
    <property type="match status" value="1"/>
</dbReference>
<dbReference type="CDD" id="cd09286">
    <property type="entry name" value="NMNAT_Eukarya"/>
    <property type="match status" value="1"/>
</dbReference>
<evidence type="ECO:0000256" key="14">
    <source>
        <dbReference type="RuleBase" id="RU362021"/>
    </source>
</evidence>
<dbReference type="GO" id="GO:0000309">
    <property type="term" value="F:nicotinamide-nucleotide adenylyltransferase activity"/>
    <property type="evidence" value="ECO:0007669"/>
    <property type="project" value="UniProtKB-EC"/>
</dbReference>
<dbReference type="InterPro" id="IPR045094">
    <property type="entry name" value="NMNAT_euk"/>
</dbReference>
<evidence type="ECO:0000259" key="15">
    <source>
        <dbReference type="Pfam" id="PF01467"/>
    </source>
</evidence>
<comment type="catalytic activity">
    <reaction evidence="12 14">
        <text>nicotinate beta-D-ribonucleotide + ATP + H(+) = deamido-NAD(+) + diphosphate</text>
        <dbReference type="Rhea" id="RHEA:22860"/>
        <dbReference type="ChEBI" id="CHEBI:15378"/>
        <dbReference type="ChEBI" id="CHEBI:30616"/>
        <dbReference type="ChEBI" id="CHEBI:33019"/>
        <dbReference type="ChEBI" id="CHEBI:57502"/>
        <dbReference type="ChEBI" id="CHEBI:58437"/>
        <dbReference type="EC" id="2.7.7.18"/>
    </reaction>
</comment>
<dbReference type="PANTHER" id="PTHR12039:SF0">
    <property type="entry name" value="NICOTINAMIDE-NUCLEOTIDE ADENYLYLTRANSFERASE"/>
    <property type="match status" value="1"/>
</dbReference>
<comment type="catalytic activity">
    <reaction evidence="14">
        <text>beta-nicotinamide D-ribonucleotide + ATP + H(+) = diphosphate + NAD(+)</text>
        <dbReference type="Rhea" id="RHEA:21360"/>
        <dbReference type="ChEBI" id="CHEBI:14649"/>
        <dbReference type="ChEBI" id="CHEBI:15378"/>
        <dbReference type="ChEBI" id="CHEBI:30616"/>
        <dbReference type="ChEBI" id="CHEBI:33019"/>
        <dbReference type="ChEBI" id="CHEBI:57540"/>
        <dbReference type="EC" id="2.7.7.1"/>
    </reaction>
</comment>
<dbReference type="Pfam" id="PF01467">
    <property type="entry name" value="CTP_transf_like"/>
    <property type="match status" value="1"/>
</dbReference>
<comment type="subunit">
    <text evidence="4">Homotetramer.</text>
</comment>
<comment type="caution">
    <text evidence="16">The sequence shown here is derived from an EMBL/GenBank/DDBJ whole genome shotgun (WGS) entry which is preliminary data.</text>
</comment>
<keyword evidence="11" id="KW-0496">Mitochondrion</keyword>
<dbReference type="NCBIfam" id="TIGR00482">
    <property type="entry name" value="nicotinate (nicotinamide) nucleotide adenylyltransferase"/>
    <property type="match status" value="1"/>
</dbReference>
<keyword evidence="17" id="KW-1185">Reference proteome</keyword>
<dbReference type="EMBL" id="CAJVCH010265354">
    <property type="protein sequence ID" value="CAG7734232.1"/>
    <property type="molecule type" value="Genomic_DNA"/>
</dbReference>
<comment type="pathway">
    <text evidence="14">Cofactor biosynthesis; NAD(+) biosynthesis; NAD(+) from nicotinamide D-ribonucleotide: step 1/1.</text>
</comment>
<evidence type="ECO:0000256" key="3">
    <source>
        <dbReference type="ARBA" id="ARBA00005019"/>
    </source>
</evidence>
<dbReference type="FunFam" id="3.40.50.620:FF:000221">
    <property type="entry name" value="Nicotinamide/nicotinic acid mononucleotide adenylyltransferase 3"/>
    <property type="match status" value="1"/>
</dbReference>
<evidence type="ECO:0000256" key="6">
    <source>
        <dbReference type="ARBA" id="ARBA00022679"/>
    </source>
</evidence>
<evidence type="ECO:0000256" key="10">
    <source>
        <dbReference type="ARBA" id="ARBA00023027"/>
    </source>
</evidence>
<comment type="cofactor">
    <cofactor evidence="1">
        <name>Mg(2+)</name>
        <dbReference type="ChEBI" id="CHEBI:18420"/>
    </cofactor>
</comment>
<evidence type="ECO:0000256" key="9">
    <source>
        <dbReference type="ARBA" id="ARBA00022840"/>
    </source>
</evidence>
<comment type="function">
    <text evidence="13">Catalyzes the formation of NAD(+) from nicotinamide mononucleotide (NMN) and ATP. Can also use the deamidated form; nicotinic acid mononucleotide (NaMN) as substrate with the same efficiency. Can use triazofurin monophosphate (TrMP) as substrate. Can also use GTP and ITP as nucleotide donors. Also catalyzes the reverse reaction, i.e. the pyrophosphorolytic cleavage of NAD(+). For the pyrophosphorolytic activity, can use NAD(+), NADH, NaAD, nicotinic acid adenine dinucleotide phosphate (NHD), nicotinamide guanine dinucleotide (NGD) as substrates. Fails to cleave phosphorylated dinucleotides NADP(+), NADPH and NaADP(+). Protects against axonal degeneration following injury. May be involved in the maintenance of axonal integrity. Also functions as a stress-response chaperone protein that prevents toxic aggregation of proteins; this function may be independent of its NAD(+) synthesis activity.</text>
</comment>
<evidence type="ECO:0000256" key="8">
    <source>
        <dbReference type="ARBA" id="ARBA00022741"/>
    </source>
</evidence>
<dbReference type="GO" id="GO:0009435">
    <property type="term" value="P:NAD+ biosynthetic process"/>
    <property type="evidence" value="ECO:0007669"/>
    <property type="project" value="InterPro"/>
</dbReference>
<evidence type="ECO:0000256" key="11">
    <source>
        <dbReference type="ARBA" id="ARBA00023128"/>
    </source>
</evidence>
<dbReference type="Proteomes" id="UP000708208">
    <property type="component" value="Unassembled WGS sequence"/>
</dbReference>
<gene>
    <name evidence="16" type="ORF">AFUS01_LOCUS22631</name>
</gene>
<keyword evidence="5 14" id="KW-0662">Pyridine nucleotide biosynthesis</keyword>
<evidence type="ECO:0000313" key="17">
    <source>
        <dbReference type="Proteomes" id="UP000708208"/>
    </source>
</evidence>
<dbReference type="GO" id="GO:0004515">
    <property type="term" value="F:nicotinate-nucleotide adenylyltransferase activity"/>
    <property type="evidence" value="ECO:0007669"/>
    <property type="project" value="UniProtKB-EC"/>
</dbReference>
<proteinExistence type="inferred from homology"/>
<evidence type="ECO:0000313" key="16">
    <source>
        <dbReference type="EMBL" id="CAG7734232.1"/>
    </source>
</evidence>
<protein>
    <recommendedName>
        <fullName evidence="14">Nicotinamide-nucleotide adenylyltransferase</fullName>
        <ecNumber evidence="14">2.7.7.1</ecNumber>
        <ecNumber evidence="14">2.7.7.18</ecNumber>
    </recommendedName>
</protein>
<dbReference type="OrthoDB" id="422187at2759"/>
<comment type="pathway">
    <text evidence="3">Cofactor biosynthesis; NAD(+) biosynthesis; deamido-NAD(+) from nicotinate D-ribonucleotide: step 1/1.</text>
</comment>
<evidence type="ECO:0000256" key="2">
    <source>
        <dbReference type="ARBA" id="ARBA00004173"/>
    </source>
</evidence>
<dbReference type="EC" id="2.7.7.18" evidence="14"/>
<comment type="similarity">
    <text evidence="14">Belongs to the eukaryotic NMN adenylyltransferase family.</text>
</comment>
<keyword evidence="9 14" id="KW-0067">ATP-binding</keyword>
<keyword evidence="7 14" id="KW-0548">Nucleotidyltransferase</keyword>
<sequence>MAHAACQRVVLLSCGSFNPPTIMHLRMFELARDYLHQLGRYEVIGGVISPVHDAYGKKGLAESKHRLEMVRLAVEDNPWVKLSSWEASQNTIWTRTRKVLEYHQNRLDAFFKGESSKKEEWMPDTLECNSSPVLCKLLCGADVLESFNTPGLWSTQDMTTITKEHGIVAITRAGNDPLKSIHLSDSLFENLKNIFVVREWVPNEISSTEVRRARSRGQSVRYLVPDAVIRSLSQVCENASKEQ</sequence>
<feature type="domain" description="Cytidyltransferase-like" evidence="15">
    <location>
        <begin position="14"/>
        <end position="212"/>
    </location>
</feature>
<name>A0A8J2K9Y7_9HEXA</name>
<organism evidence="16 17">
    <name type="scientific">Allacma fusca</name>
    <dbReference type="NCBI Taxonomy" id="39272"/>
    <lineage>
        <taxon>Eukaryota</taxon>
        <taxon>Metazoa</taxon>
        <taxon>Ecdysozoa</taxon>
        <taxon>Arthropoda</taxon>
        <taxon>Hexapoda</taxon>
        <taxon>Collembola</taxon>
        <taxon>Symphypleona</taxon>
        <taxon>Sminthuridae</taxon>
        <taxon>Allacma</taxon>
    </lineage>
</organism>
<evidence type="ECO:0000256" key="7">
    <source>
        <dbReference type="ARBA" id="ARBA00022695"/>
    </source>
</evidence>
<evidence type="ECO:0000256" key="4">
    <source>
        <dbReference type="ARBA" id="ARBA00011881"/>
    </source>
</evidence>
<evidence type="ECO:0000256" key="1">
    <source>
        <dbReference type="ARBA" id="ARBA00001946"/>
    </source>
</evidence>
<dbReference type="InterPro" id="IPR004821">
    <property type="entry name" value="Cyt_trans-like"/>
</dbReference>
<evidence type="ECO:0000256" key="12">
    <source>
        <dbReference type="ARBA" id="ARBA00048721"/>
    </source>
</evidence>
<comment type="subcellular location">
    <subcellularLocation>
        <location evidence="2">Mitochondrion</location>
    </subcellularLocation>
</comment>
<evidence type="ECO:0000256" key="5">
    <source>
        <dbReference type="ARBA" id="ARBA00022642"/>
    </source>
</evidence>
<dbReference type="AlphaFoldDB" id="A0A8J2K9Y7"/>
<evidence type="ECO:0000256" key="13">
    <source>
        <dbReference type="ARBA" id="ARBA00093425"/>
    </source>
</evidence>
<dbReference type="GO" id="GO:0005759">
    <property type="term" value="C:mitochondrial matrix"/>
    <property type="evidence" value="ECO:0007669"/>
    <property type="project" value="UniProtKB-ARBA"/>
</dbReference>
<keyword evidence="8 14" id="KW-0547">Nucleotide-binding</keyword>
<dbReference type="GO" id="GO:0005524">
    <property type="term" value="F:ATP binding"/>
    <property type="evidence" value="ECO:0007669"/>
    <property type="project" value="UniProtKB-KW"/>
</dbReference>
<keyword evidence="10 14" id="KW-0520">NAD</keyword>
<accession>A0A8J2K9Y7</accession>
<dbReference type="EC" id="2.7.7.1" evidence="14"/>
<reference evidence="16" key="1">
    <citation type="submission" date="2021-06" db="EMBL/GenBank/DDBJ databases">
        <authorList>
            <person name="Hodson N. C."/>
            <person name="Mongue J. A."/>
            <person name="Jaron S. K."/>
        </authorList>
    </citation>
    <scope>NUCLEOTIDE SEQUENCE</scope>
</reference>